<dbReference type="EMBL" id="DAAUQX010000003">
    <property type="protein sequence ID" value="HAF2126518.1"/>
    <property type="molecule type" value="Genomic_DNA"/>
</dbReference>
<dbReference type="Gene3D" id="3.40.50.300">
    <property type="entry name" value="P-loop containing nucleotide triphosphate hydrolases"/>
    <property type="match status" value="1"/>
</dbReference>
<organism evidence="4">
    <name type="scientific">Salmonella enterica</name>
    <name type="common">Salmonella choleraesuis</name>
    <dbReference type="NCBI Taxonomy" id="28901"/>
    <lineage>
        <taxon>Bacteria</taxon>
        <taxon>Pseudomonadati</taxon>
        <taxon>Pseudomonadota</taxon>
        <taxon>Gammaproteobacteria</taxon>
        <taxon>Enterobacterales</taxon>
        <taxon>Enterobacteriaceae</taxon>
        <taxon>Salmonella</taxon>
    </lineage>
</organism>
<dbReference type="AlphaFoldDB" id="A0A743NZG4"/>
<feature type="compositionally biased region" description="Low complexity" evidence="1">
    <location>
        <begin position="264"/>
        <end position="284"/>
    </location>
</feature>
<evidence type="ECO:0000259" key="3">
    <source>
        <dbReference type="Pfam" id="PF05707"/>
    </source>
</evidence>
<feature type="transmembrane region" description="Helical" evidence="2">
    <location>
        <begin position="228"/>
        <end position="251"/>
    </location>
</feature>
<keyword evidence="2" id="KW-1133">Transmembrane helix</keyword>
<accession>A0A743NZG4</accession>
<keyword evidence="2" id="KW-0812">Transmembrane</keyword>
<gene>
    <name evidence="4" type="ORF">G9F27_000615</name>
</gene>
<dbReference type="InterPro" id="IPR027417">
    <property type="entry name" value="P-loop_NTPase"/>
</dbReference>
<comment type="caution">
    <text evidence="4">The sequence shown here is derived from an EMBL/GenBank/DDBJ whole genome shotgun (WGS) entry which is preliminary data.</text>
</comment>
<reference evidence="4" key="2">
    <citation type="submission" date="2020-02" db="EMBL/GenBank/DDBJ databases">
        <authorList>
            <consortium name="NCBI Pathogen Detection Project"/>
        </authorList>
    </citation>
    <scope>NUCLEOTIDE SEQUENCE</scope>
    <source>
        <strain evidence="4">MA.CK_00/00001968</strain>
    </source>
</reference>
<dbReference type="InterPro" id="IPR008900">
    <property type="entry name" value="Zot_N"/>
</dbReference>
<protein>
    <submittedName>
        <fullName evidence="4">Zonular occludens toxin</fullName>
    </submittedName>
</protein>
<feature type="region of interest" description="Disordered" evidence="1">
    <location>
        <begin position="258"/>
        <end position="284"/>
    </location>
</feature>
<sequence>MAITAYIGTPGSGKSYEVVRSVIVPAVCAGRRIVTNVYGLSYEKIIEYCDRHKLLKEGSKLGEIVIVDNSRITEPFFYPVKENQEKSFCQPGDLIILDECHRFFTSERTISNEARIFAAEHRHYADSETSFTCDLVLVNQGLSTLPRFLKERIEQTFRMKKLGALAGFGNKYRVDVFDGVKLTKESRITYYVESYKKEIFPLYKSHDVTGAIEAKTDGRGTLFKRKTLILYLLFLFSSFYCLWHYTIPMFFPDSEDNSAKSDSQTANNSQVQQNQQVQRESNQAQKSSVSDWCIIGQIQRKTGRYIFLKDSTGRIRMVSGHDFTGYGQMLEGVVDGNRVVVWSCIPASSGVSRGIL</sequence>
<feature type="domain" description="Zona occludens toxin N-terminal" evidence="3">
    <location>
        <begin position="6"/>
        <end position="206"/>
    </location>
</feature>
<proteinExistence type="predicted"/>
<reference evidence="4" key="1">
    <citation type="journal article" date="2018" name="Genome Biol.">
        <title>SKESA: strategic k-mer extension for scrupulous assemblies.</title>
        <authorList>
            <person name="Souvorov A."/>
            <person name="Agarwala R."/>
            <person name="Lipman D.J."/>
        </authorList>
    </citation>
    <scope>NUCLEOTIDE SEQUENCE</scope>
    <source>
        <strain evidence="4">MA.CK_00/00001968</strain>
    </source>
</reference>
<dbReference type="Pfam" id="PF05707">
    <property type="entry name" value="Zot"/>
    <property type="match status" value="1"/>
</dbReference>
<evidence type="ECO:0000313" key="4">
    <source>
        <dbReference type="EMBL" id="HAF2126518.1"/>
    </source>
</evidence>
<evidence type="ECO:0000256" key="1">
    <source>
        <dbReference type="SAM" id="MobiDB-lite"/>
    </source>
</evidence>
<evidence type="ECO:0000256" key="2">
    <source>
        <dbReference type="SAM" id="Phobius"/>
    </source>
</evidence>
<keyword evidence="2" id="KW-0472">Membrane</keyword>
<name>A0A743NZG4_SALER</name>